<dbReference type="Proteomes" id="UP000061569">
    <property type="component" value="Chromosome"/>
</dbReference>
<dbReference type="KEGG" id="lez:GLE_3544"/>
<gene>
    <name evidence="1" type="ORF">GLE_3544</name>
</gene>
<accession>A0A0S2DKV8</accession>
<dbReference type="PATRIC" id="fig|69.6.peg.3488"/>
<evidence type="ECO:0000313" key="1">
    <source>
        <dbReference type="EMBL" id="ALN58888.1"/>
    </source>
</evidence>
<evidence type="ECO:0000313" key="2">
    <source>
        <dbReference type="Proteomes" id="UP000061569"/>
    </source>
</evidence>
<organism evidence="1 2">
    <name type="scientific">Lysobacter enzymogenes</name>
    <dbReference type="NCBI Taxonomy" id="69"/>
    <lineage>
        <taxon>Bacteria</taxon>
        <taxon>Pseudomonadati</taxon>
        <taxon>Pseudomonadota</taxon>
        <taxon>Gammaproteobacteria</taxon>
        <taxon>Lysobacterales</taxon>
        <taxon>Lysobacteraceae</taxon>
        <taxon>Lysobacter</taxon>
    </lineage>
</organism>
<protein>
    <submittedName>
        <fullName evidence="1">Uncharacterized protein</fullName>
    </submittedName>
</protein>
<proteinExistence type="predicted"/>
<dbReference type="AlphaFoldDB" id="A0A0S2DKV8"/>
<name>A0A0S2DKV8_LYSEN</name>
<sequence length="117" mass="12304">MKAANWVQDTFRALPRYLFVLTAVSALALLARAAVPSFSRASAADSESLVSELRGPPRELVAPAAAPAAARTIAAAASGSRLAAQARLPEPVRSRSPTPAHRYSPVESQLKRTRGAD</sequence>
<reference evidence="1 2" key="1">
    <citation type="submission" date="2015-11" db="EMBL/GenBank/DDBJ databases">
        <title>Genome sequences of Lysobacter enzymogenes strain C3 and Lysobacter antibioticus ATCC 29479.</title>
        <authorList>
            <person name="Kobayashi D.Y."/>
        </authorList>
    </citation>
    <scope>NUCLEOTIDE SEQUENCE [LARGE SCALE GENOMIC DNA]</scope>
    <source>
        <strain evidence="1 2">C3</strain>
    </source>
</reference>
<dbReference type="EMBL" id="CP013140">
    <property type="protein sequence ID" value="ALN58888.1"/>
    <property type="molecule type" value="Genomic_DNA"/>
</dbReference>